<keyword evidence="4 8" id="KW-0812">Transmembrane</keyword>
<comment type="subcellular location">
    <subcellularLocation>
        <location evidence="1">Cell membrane</location>
        <topology evidence="1">Multi-pass membrane protein</topology>
    </subcellularLocation>
</comment>
<organism evidence="10 11">
    <name type="scientific">Candidatus Pantoea multigeneris</name>
    <dbReference type="NCBI Taxonomy" id="2608357"/>
    <lineage>
        <taxon>Bacteria</taxon>
        <taxon>Pseudomonadati</taxon>
        <taxon>Pseudomonadota</taxon>
        <taxon>Gammaproteobacteria</taxon>
        <taxon>Enterobacterales</taxon>
        <taxon>Erwiniaceae</taxon>
        <taxon>Pantoea</taxon>
    </lineage>
</organism>
<dbReference type="InterPro" id="IPR051084">
    <property type="entry name" value="H+-coupled_symporters"/>
</dbReference>
<name>A0ABX0R838_9GAMM</name>
<feature type="transmembrane region" description="Helical" evidence="8">
    <location>
        <begin position="319"/>
        <end position="338"/>
    </location>
</feature>
<accession>A0ABX0R838</accession>
<evidence type="ECO:0000256" key="4">
    <source>
        <dbReference type="ARBA" id="ARBA00022692"/>
    </source>
</evidence>
<feature type="domain" description="Major facilitator superfamily (MFS) profile" evidence="9">
    <location>
        <begin position="30"/>
        <end position="436"/>
    </location>
</feature>
<gene>
    <name evidence="10" type="ORF">F3J40_07935</name>
</gene>
<feature type="transmembrane region" description="Helical" evidence="8">
    <location>
        <begin position="378"/>
        <end position="399"/>
    </location>
</feature>
<dbReference type="InterPro" id="IPR005829">
    <property type="entry name" value="Sugar_transporter_CS"/>
</dbReference>
<evidence type="ECO:0000256" key="7">
    <source>
        <dbReference type="ARBA" id="ARBA00023136"/>
    </source>
</evidence>
<feature type="transmembrane region" description="Helical" evidence="8">
    <location>
        <begin position="30"/>
        <end position="51"/>
    </location>
</feature>
<dbReference type="EMBL" id="VWXF01000002">
    <property type="protein sequence ID" value="NIF21526.1"/>
    <property type="molecule type" value="Genomic_DNA"/>
</dbReference>
<protein>
    <submittedName>
        <fullName evidence="10">MFS transporter</fullName>
    </submittedName>
</protein>
<feature type="transmembrane region" description="Helical" evidence="8">
    <location>
        <begin position="289"/>
        <end position="307"/>
    </location>
</feature>
<comment type="caution">
    <text evidence="10">The sequence shown here is derived from an EMBL/GenBank/DDBJ whole genome shotgun (WGS) entry which is preliminary data.</text>
</comment>
<evidence type="ECO:0000256" key="6">
    <source>
        <dbReference type="ARBA" id="ARBA00022989"/>
    </source>
</evidence>
<keyword evidence="7 8" id="KW-0472">Membrane</keyword>
<feature type="transmembrane region" description="Helical" evidence="8">
    <location>
        <begin position="253"/>
        <end position="274"/>
    </location>
</feature>
<dbReference type="InterPro" id="IPR005828">
    <property type="entry name" value="MFS_sugar_transport-like"/>
</dbReference>
<proteinExistence type="predicted"/>
<keyword evidence="6 8" id="KW-1133">Transmembrane helix</keyword>
<evidence type="ECO:0000313" key="10">
    <source>
        <dbReference type="EMBL" id="NIF21526.1"/>
    </source>
</evidence>
<keyword evidence="5" id="KW-0769">Symport</keyword>
<dbReference type="PROSITE" id="PS00217">
    <property type="entry name" value="SUGAR_TRANSPORT_2"/>
    <property type="match status" value="1"/>
</dbReference>
<evidence type="ECO:0000256" key="8">
    <source>
        <dbReference type="SAM" id="Phobius"/>
    </source>
</evidence>
<dbReference type="Proteomes" id="UP001515683">
    <property type="component" value="Unassembled WGS sequence"/>
</dbReference>
<dbReference type="PROSITE" id="PS50850">
    <property type="entry name" value="MFS"/>
    <property type="match status" value="1"/>
</dbReference>
<keyword evidence="3" id="KW-1003">Cell membrane</keyword>
<dbReference type="PANTHER" id="PTHR43528">
    <property type="entry name" value="ALPHA-KETOGLUTARATE PERMEASE"/>
    <property type="match status" value="1"/>
</dbReference>
<dbReference type="Pfam" id="PF00083">
    <property type="entry name" value="Sugar_tr"/>
    <property type="match status" value="1"/>
</dbReference>
<feature type="transmembrane region" description="Helical" evidence="8">
    <location>
        <begin position="169"/>
        <end position="190"/>
    </location>
</feature>
<evidence type="ECO:0000256" key="2">
    <source>
        <dbReference type="ARBA" id="ARBA00022448"/>
    </source>
</evidence>
<evidence type="ECO:0000313" key="11">
    <source>
        <dbReference type="Proteomes" id="UP001515683"/>
    </source>
</evidence>
<evidence type="ECO:0000256" key="5">
    <source>
        <dbReference type="ARBA" id="ARBA00022847"/>
    </source>
</evidence>
<feature type="transmembrane region" description="Helical" evidence="8">
    <location>
        <begin position="102"/>
        <end position="120"/>
    </location>
</feature>
<dbReference type="PANTHER" id="PTHR43528:SF1">
    <property type="entry name" value="ALPHA-KETOGLUTARATE PERMEASE"/>
    <property type="match status" value="1"/>
</dbReference>
<dbReference type="Gene3D" id="1.20.1250.20">
    <property type="entry name" value="MFS general substrate transporter like domains"/>
    <property type="match status" value="2"/>
</dbReference>
<keyword evidence="2" id="KW-0813">Transport</keyword>
<evidence type="ECO:0000256" key="3">
    <source>
        <dbReference type="ARBA" id="ARBA00022475"/>
    </source>
</evidence>
<dbReference type="InterPro" id="IPR036259">
    <property type="entry name" value="MFS_trans_sf"/>
</dbReference>
<dbReference type="InterPro" id="IPR020846">
    <property type="entry name" value="MFS_dom"/>
</dbReference>
<evidence type="ECO:0000259" key="9">
    <source>
        <dbReference type="PROSITE" id="PS50850"/>
    </source>
</evidence>
<feature type="transmembrane region" description="Helical" evidence="8">
    <location>
        <begin position="132"/>
        <end position="157"/>
    </location>
</feature>
<sequence length="445" mass="48270">MNKINVENAIPLTVNSASDQHTGSKALKRVVVAAMAGSFIEWFEFSVYGYMAAVMGKIFFTNAAPAVQLIASFATFAVAFIARPVGGMVFGIIGDKIGRKTALNITLLLMAAATFCIGLLPSESSIGVTAPVLLILLRLIQGFSSGGEVAGASIFVAEHSQDKHRTFMTSWVEVGCISGFIFGALTTAVLHFSFTEDALLQWAWRLPFMLAAPMALIGLYIRHKLEESPLFVKENQAAKSVSRPRLATQKKSLLISSGLIIGANIPLFIILTYMPSWLVSTLNLTAEKSLLMTVVPMFFLMMTIPLFGKLADRLSRKKIMSYGYLGMMIFSFPCFIALRSGEIALQFLALLSLNMLLSMLLSCILAKIPSLFQVSFRFTGMAISYNVAVALFAGTAPMFNAWLIKVTGNPFITAWYLIAGAAVGLVAVMAAEDKTGQPMSGDRRR</sequence>
<keyword evidence="11" id="KW-1185">Reference proteome</keyword>
<evidence type="ECO:0000256" key="1">
    <source>
        <dbReference type="ARBA" id="ARBA00004651"/>
    </source>
</evidence>
<feature type="transmembrane region" description="Helical" evidence="8">
    <location>
        <begin position="202"/>
        <end position="221"/>
    </location>
</feature>
<reference evidence="10 11" key="1">
    <citation type="journal article" date="2019" name="bioRxiv">
        <title>Bacteria contribute to plant secondary compound degradation in a generalist herbivore system.</title>
        <authorList>
            <person name="Francoeur C.B."/>
            <person name="Khadempour L."/>
            <person name="Moreira-Soto R.D."/>
            <person name="Gotting K."/>
            <person name="Book A.J."/>
            <person name="Pinto-Tomas A.A."/>
            <person name="Keefover-Ring K."/>
            <person name="Currie C.R."/>
        </authorList>
    </citation>
    <scope>NUCLEOTIDE SEQUENCE [LARGE SCALE GENOMIC DNA]</scope>
    <source>
        <strain evidence="10">Acro-835</strain>
    </source>
</reference>
<dbReference type="RefSeq" id="WP_167013502.1">
    <property type="nucleotide sequence ID" value="NZ_VWXF01000002.1"/>
</dbReference>
<feature type="transmembrane region" description="Helical" evidence="8">
    <location>
        <begin position="344"/>
        <end position="366"/>
    </location>
</feature>
<dbReference type="SUPFAM" id="SSF103473">
    <property type="entry name" value="MFS general substrate transporter"/>
    <property type="match status" value="1"/>
</dbReference>
<feature type="transmembrane region" description="Helical" evidence="8">
    <location>
        <begin position="411"/>
        <end position="431"/>
    </location>
</feature>